<dbReference type="PANTHER" id="PTHR14087:SF7">
    <property type="entry name" value="THYMOCYTE NUCLEAR PROTEIN 1"/>
    <property type="match status" value="1"/>
</dbReference>
<dbReference type="AlphaFoldDB" id="A0A7Y6B3S5"/>
<reference evidence="2 3" key="1">
    <citation type="submission" date="2020-05" db="EMBL/GenBank/DDBJ databases">
        <title>Genome Sequencing of Type Strains.</title>
        <authorList>
            <person name="Lemaire J.F."/>
            <person name="Inderbitzin P."/>
            <person name="Gregorio O.A."/>
            <person name="Collins S.B."/>
            <person name="Wespe N."/>
            <person name="Knight-Connoni V."/>
        </authorList>
    </citation>
    <scope>NUCLEOTIDE SEQUENCE [LARGE SCALE GENOMIC DNA]</scope>
    <source>
        <strain evidence="2 3">DSM 100049</strain>
    </source>
</reference>
<dbReference type="CDD" id="cd21133">
    <property type="entry name" value="EVE"/>
    <property type="match status" value="1"/>
</dbReference>
<protein>
    <submittedName>
        <fullName evidence="2">EVE domain-containing protein</fullName>
    </submittedName>
</protein>
<dbReference type="Gene3D" id="3.10.590.10">
    <property type="entry name" value="ph1033 like domains"/>
    <property type="match status" value="1"/>
</dbReference>
<dbReference type="InterPro" id="IPR015947">
    <property type="entry name" value="PUA-like_sf"/>
</dbReference>
<comment type="caution">
    <text evidence="2">The sequence shown here is derived from an EMBL/GenBank/DDBJ whole genome shotgun (WGS) entry which is preliminary data.</text>
</comment>
<dbReference type="RefSeq" id="WP_175311543.1">
    <property type="nucleotide sequence ID" value="NZ_CBCRYR010000036.1"/>
</dbReference>
<dbReference type="EMBL" id="JABMCH010000062">
    <property type="protein sequence ID" value="NUU46917.1"/>
    <property type="molecule type" value="Genomic_DNA"/>
</dbReference>
<dbReference type="SUPFAM" id="SSF88697">
    <property type="entry name" value="PUA domain-like"/>
    <property type="match status" value="1"/>
</dbReference>
<gene>
    <name evidence="2" type="ORF">HP438_08015</name>
</gene>
<dbReference type="Pfam" id="PF01878">
    <property type="entry name" value="EVE"/>
    <property type="match status" value="1"/>
</dbReference>
<dbReference type="InterPro" id="IPR052181">
    <property type="entry name" value="5hmC_binding"/>
</dbReference>
<evidence type="ECO:0000259" key="1">
    <source>
        <dbReference type="Pfam" id="PF01878"/>
    </source>
</evidence>
<organism evidence="2 3">
    <name type="scientific">Sphingomonas zeae</name>
    <dbReference type="NCBI Taxonomy" id="1646122"/>
    <lineage>
        <taxon>Bacteria</taxon>
        <taxon>Pseudomonadati</taxon>
        <taxon>Pseudomonadota</taxon>
        <taxon>Alphaproteobacteria</taxon>
        <taxon>Sphingomonadales</taxon>
        <taxon>Sphingomonadaceae</taxon>
        <taxon>Sphingomonas</taxon>
    </lineage>
</organism>
<accession>A0A7Y6B3S5</accession>
<keyword evidence="3" id="KW-1185">Reference proteome</keyword>
<proteinExistence type="predicted"/>
<feature type="domain" description="EVE" evidence="1">
    <location>
        <begin position="2"/>
        <end position="130"/>
    </location>
</feature>
<sequence length="133" mass="14241">MAYWLLKSEADSNGWADLVRDGRTEWDGVRNAAAAGHLRGMKPGDSAIFYHSGKDKAAVGIATITRAAKADGDDGRWVSVEIAPDRPLPCSVTLTAMKAEAKLADLPMLRQSRLSVSPVGEAEWTVLMTMAGL</sequence>
<dbReference type="InterPro" id="IPR047197">
    <property type="entry name" value="THYN1-like_EVE"/>
</dbReference>
<dbReference type="Proteomes" id="UP000536441">
    <property type="component" value="Unassembled WGS sequence"/>
</dbReference>
<evidence type="ECO:0000313" key="3">
    <source>
        <dbReference type="Proteomes" id="UP000536441"/>
    </source>
</evidence>
<evidence type="ECO:0000313" key="2">
    <source>
        <dbReference type="EMBL" id="NUU46917.1"/>
    </source>
</evidence>
<name>A0A7Y6B3S5_9SPHN</name>
<dbReference type="PANTHER" id="PTHR14087">
    <property type="entry name" value="THYMOCYTE NUCLEAR PROTEIN 1"/>
    <property type="match status" value="1"/>
</dbReference>
<dbReference type="InterPro" id="IPR002740">
    <property type="entry name" value="EVE_domain"/>
</dbReference>